<evidence type="ECO:0000313" key="3">
    <source>
        <dbReference type="Proteomes" id="UP000426444"/>
    </source>
</evidence>
<dbReference type="EMBL" id="CP046457">
    <property type="protein sequence ID" value="QGU00290.1"/>
    <property type="molecule type" value="Genomic_DNA"/>
</dbReference>
<keyword evidence="3" id="KW-1185">Reference proteome</keyword>
<dbReference type="InterPro" id="IPR028087">
    <property type="entry name" value="Tad_N"/>
</dbReference>
<protein>
    <recommendedName>
        <fullName evidence="1">Putative Flp pilus-assembly TadG-like N-terminal domain-containing protein</fullName>
    </recommendedName>
</protein>
<evidence type="ECO:0000313" key="2">
    <source>
        <dbReference type="EMBL" id="QGU00290.1"/>
    </source>
</evidence>
<reference evidence="3" key="1">
    <citation type="journal article" date="2019" name="Microbiology">
        <title>Complete Genome Sequence of an Uncultured Bacterium of the Candidate Phylum Bipolaricaulota.</title>
        <authorList>
            <person name="Kadnikov V.V."/>
            <person name="Mardanov A.V."/>
            <person name="Beletsky A.V."/>
            <person name="Frank Y.A."/>
            <person name="Karnachuk O.V."/>
            <person name="Ravin N.V."/>
        </authorList>
    </citation>
    <scope>NUCLEOTIDE SEQUENCE [LARGE SCALE GENOMIC DNA]</scope>
</reference>
<dbReference type="RefSeq" id="WP_156204093.1">
    <property type="nucleotide sequence ID" value="NZ_CP046457.1"/>
</dbReference>
<evidence type="ECO:0000259" key="1">
    <source>
        <dbReference type="Pfam" id="PF13400"/>
    </source>
</evidence>
<gene>
    <name evidence="2" type="ORF">SYNTR_1696</name>
</gene>
<dbReference type="KEGG" id="salq:SYNTR_1696"/>
<name>A0A6I6DH48_9FIRM</name>
<feature type="domain" description="Putative Flp pilus-assembly TadG-like N-terminal" evidence="1">
    <location>
        <begin position="10"/>
        <end position="54"/>
    </location>
</feature>
<dbReference type="Proteomes" id="UP000426444">
    <property type="component" value="Chromosome"/>
</dbReference>
<organism evidence="2 3">
    <name type="scientific">Candidatus Syntrophocurvum alkaliphilum</name>
    <dbReference type="NCBI Taxonomy" id="2293317"/>
    <lineage>
        <taxon>Bacteria</taxon>
        <taxon>Bacillati</taxon>
        <taxon>Bacillota</taxon>
        <taxon>Clostridia</taxon>
        <taxon>Eubacteriales</taxon>
        <taxon>Syntrophomonadaceae</taxon>
        <taxon>Candidatus Syntrophocurvum</taxon>
    </lineage>
</organism>
<accession>A0A6I6DH48</accession>
<proteinExistence type="predicted"/>
<dbReference type="OrthoDB" id="5447051at2"/>
<dbReference type="Pfam" id="PF13400">
    <property type="entry name" value="Tad"/>
    <property type="match status" value="1"/>
</dbReference>
<sequence>MKKLIKKEKGSVTILTALAMVVLIGFSALAIDGGNLYFRHMNLQDISDASALAGCKELIKSQGNDNKKKEDAFDKAIDYMEHNGITVISRNKHNYTAMIKLNDNETGEVLVSFPDGTKEVKVDLNIDTTLYFARIFGSSSSEVAASAIASSGGASQYTGGLVPLSFFWGKEEGEEEYKTGIEYELSLTSGDGESGNYGFLDIDENPNKFYEYLADGYPGTLSVGDEVQTYPGVSAGLIDRGIEDRISNCCGNCDEEENFDPDCSRVVIVPIVSDFFEDNNGKTWIEIVGFAQFYIIDYDKKDKILTGVFIEDVTHSPSLFDAPQYMVQSVRLVQ</sequence>
<dbReference type="AlphaFoldDB" id="A0A6I6DH48"/>